<evidence type="ECO:0000256" key="11">
    <source>
        <dbReference type="SAM" id="MobiDB-lite"/>
    </source>
</evidence>
<evidence type="ECO:0000256" key="7">
    <source>
        <dbReference type="ARBA" id="ARBA00022989"/>
    </source>
</evidence>
<evidence type="ECO:0000256" key="9">
    <source>
        <dbReference type="HAMAP-Rule" id="MF_00161"/>
    </source>
</evidence>
<organism evidence="12 13">
    <name type="scientific">Candidatus Methylacidithermus pantelleriae</name>
    <dbReference type="NCBI Taxonomy" id="2744239"/>
    <lineage>
        <taxon>Bacteria</taxon>
        <taxon>Pseudomonadati</taxon>
        <taxon>Verrucomicrobiota</taxon>
        <taxon>Methylacidiphilae</taxon>
        <taxon>Methylacidiphilales</taxon>
        <taxon>Methylacidiphilaceae</taxon>
        <taxon>Candidatus Methylacidithermus</taxon>
    </lineage>
</organism>
<evidence type="ECO:0000256" key="5">
    <source>
        <dbReference type="ARBA" id="ARBA00022750"/>
    </source>
</evidence>
<keyword evidence="13" id="KW-1185">Reference proteome</keyword>
<reference evidence="12" key="1">
    <citation type="submission" date="2021-02" db="EMBL/GenBank/DDBJ databases">
        <authorList>
            <person name="Cremers G."/>
            <person name="Picone N."/>
        </authorList>
    </citation>
    <scope>NUCLEOTIDE SEQUENCE</scope>
    <source>
        <strain evidence="12">PQ17</strain>
    </source>
</reference>
<evidence type="ECO:0000256" key="4">
    <source>
        <dbReference type="ARBA" id="ARBA00022692"/>
    </source>
</evidence>
<feature type="compositionally biased region" description="Basic and acidic residues" evidence="11">
    <location>
        <begin position="175"/>
        <end position="187"/>
    </location>
</feature>
<keyword evidence="4 9" id="KW-0812">Transmembrane</keyword>
<dbReference type="UniPathway" id="UPA00665"/>
<evidence type="ECO:0000256" key="6">
    <source>
        <dbReference type="ARBA" id="ARBA00022801"/>
    </source>
</evidence>
<proteinExistence type="inferred from homology"/>
<keyword evidence="8 9" id="KW-0472">Membrane</keyword>
<dbReference type="AlphaFoldDB" id="A0A8J2BJC2"/>
<comment type="similarity">
    <text evidence="1 9 10">Belongs to the peptidase A8 family.</text>
</comment>
<evidence type="ECO:0000256" key="1">
    <source>
        <dbReference type="ARBA" id="ARBA00006139"/>
    </source>
</evidence>
<evidence type="ECO:0000256" key="10">
    <source>
        <dbReference type="RuleBase" id="RU004181"/>
    </source>
</evidence>
<evidence type="ECO:0000256" key="2">
    <source>
        <dbReference type="ARBA" id="ARBA00022475"/>
    </source>
</evidence>
<protein>
    <recommendedName>
        <fullName evidence="9">Lipoprotein signal peptidase</fullName>
        <ecNumber evidence="9">3.4.23.36</ecNumber>
    </recommendedName>
    <alternativeName>
        <fullName evidence="9">Prolipoprotein signal peptidase</fullName>
    </alternativeName>
    <alternativeName>
        <fullName evidence="9">Signal peptidase II</fullName>
        <shortName evidence="9">SPase II</shortName>
    </alternativeName>
</protein>
<name>A0A8J2BJC2_9BACT</name>
<accession>A0A8J2BJC2</accession>
<evidence type="ECO:0000256" key="8">
    <source>
        <dbReference type="ARBA" id="ARBA00023136"/>
    </source>
</evidence>
<dbReference type="PRINTS" id="PR00781">
    <property type="entry name" value="LIPOSIGPTASE"/>
</dbReference>
<comment type="caution">
    <text evidence="12">The sequence shown here is derived from an EMBL/GenBank/DDBJ whole genome shotgun (WGS) entry which is preliminary data.</text>
</comment>
<keyword evidence="3 9" id="KW-0645">Protease</keyword>
<gene>
    <name evidence="9" type="primary">lspA</name>
    <name evidence="12" type="ORF">MPNT_10191</name>
</gene>
<evidence type="ECO:0000313" key="12">
    <source>
        <dbReference type="EMBL" id="CAF0689344.1"/>
    </source>
</evidence>
<dbReference type="EC" id="3.4.23.36" evidence="9"/>
<comment type="pathway">
    <text evidence="9">Protein modification; lipoprotein biosynthesis (signal peptide cleavage).</text>
</comment>
<comment type="subcellular location">
    <subcellularLocation>
        <location evidence="9">Cell membrane</location>
        <topology evidence="9">Multi-pass membrane protein</topology>
    </subcellularLocation>
</comment>
<dbReference type="HAMAP" id="MF_00161">
    <property type="entry name" value="LspA"/>
    <property type="match status" value="1"/>
</dbReference>
<dbReference type="PANTHER" id="PTHR33695">
    <property type="entry name" value="LIPOPROTEIN SIGNAL PEPTIDASE"/>
    <property type="match status" value="1"/>
</dbReference>
<feature type="transmembrane region" description="Helical" evidence="9">
    <location>
        <begin position="70"/>
        <end position="90"/>
    </location>
</feature>
<dbReference type="GO" id="GO:0006508">
    <property type="term" value="P:proteolysis"/>
    <property type="evidence" value="ECO:0007669"/>
    <property type="project" value="UniProtKB-KW"/>
</dbReference>
<dbReference type="NCBIfam" id="TIGR00077">
    <property type="entry name" value="lspA"/>
    <property type="match status" value="1"/>
</dbReference>
<feature type="active site" evidence="9">
    <location>
        <position position="141"/>
    </location>
</feature>
<evidence type="ECO:0000313" key="13">
    <source>
        <dbReference type="Proteomes" id="UP000663859"/>
    </source>
</evidence>
<comment type="catalytic activity">
    <reaction evidence="9">
        <text>Release of signal peptides from bacterial membrane prolipoproteins. Hydrolyzes -Xaa-Yaa-Zaa-|-(S,diacylglyceryl)Cys-, in which Xaa is hydrophobic (preferably Leu), and Yaa (Ala or Ser) and Zaa (Gly or Ala) have small, neutral side chains.</text>
        <dbReference type="EC" id="3.4.23.36"/>
    </reaction>
</comment>
<dbReference type="InterPro" id="IPR001872">
    <property type="entry name" value="Peptidase_A8"/>
</dbReference>
<keyword evidence="2 9" id="KW-1003">Cell membrane</keyword>
<keyword evidence="12" id="KW-0449">Lipoprotein</keyword>
<comment type="function">
    <text evidence="9">This protein specifically catalyzes the removal of signal peptides from prolipoproteins.</text>
</comment>
<dbReference type="EMBL" id="CAJNOB010000001">
    <property type="protein sequence ID" value="CAF0689344.1"/>
    <property type="molecule type" value="Genomic_DNA"/>
</dbReference>
<feature type="active site" evidence="9">
    <location>
        <position position="123"/>
    </location>
</feature>
<feature type="transmembrane region" description="Helical" evidence="9">
    <location>
        <begin position="97"/>
        <end position="113"/>
    </location>
</feature>
<feature type="transmembrane region" description="Helical" evidence="9">
    <location>
        <begin position="7"/>
        <end position="25"/>
    </location>
</feature>
<feature type="region of interest" description="Disordered" evidence="11">
    <location>
        <begin position="166"/>
        <end position="201"/>
    </location>
</feature>
<dbReference type="Proteomes" id="UP000663859">
    <property type="component" value="Unassembled WGS sequence"/>
</dbReference>
<evidence type="ECO:0000256" key="3">
    <source>
        <dbReference type="ARBA" id="ARBA00022670"/>
    </source>
</evidence>
<keyword evidence="7 9" id="KW-1133">Transmembrane helix</keyword>
<feature type="transmembrane region" description="Helical" evidence="9">
    <location>
        <begin position="133"/>
        <end position="157"/>
    </location>
</feature>
<sequence>MGRGRGVQVWLDPLFLSGLLGVFVADQGTKAWVKRLLAGRGPTEIVPGLVRLVEVENPGVAFGLLSGCRWVAVVALLAALVSAWLAWRLLDWKRARVRAMGGIFVGAALGNLVDRLRNGAVTDFIDIHVGAYHWPAFNLADTVLSLVIVFLVGRILAEHRCSRHLGRQGEPAPEEDSRTETGEKRDYPGAQLPGARGPGDR</sequence>
<dbReference type="Pfam" id="PF01252">
    <property type="entry name" value="Peptidase_A8"/>
    <property type="match status" value="1"/>
</dbReference>
<keyword evidence="5 9" id="KW-0064">Aspartyl protease</keyword>
<dbReference type="GO" id="GO:0004190">
    <property type="term" value="F:aspartic-type endopeptidase activity"/>
    <property type="evidence" value="ECO:0007669"/>
    <property type="project" value="UniProtKB-UniRule"/>
</dbReference>
<dbReference type="PANTHER" id="PTHR33695:SF1">
    <property type="entry name" value="LIPOPROTEIN SIGNAL PEPTIDASE"/>
    <property type="match status" value="1"/>
</dbReference>
<keyword evidence="6 9" id="KW-0378">Hydrolase</keyword>
<dbReference type="GO" id="GO:0005886">
    <property type="term" value="C:plasma membrane"/>
    <property type="evidence" value="ECO:0007669"/>
    <property type="project" value="UniProtKB-SubCell"/>
</dbReference>